<protein>
    <submittedName>
        <fullName evidence="2">Uncharacterized protein</fullName>
    </submittedName>
</protein>
<sequence length="73" mass="7897">MAEPLSQRSGQPIVCENRTGVAGSIATEAGVRMAPEGYALLLATTDAQVVNRLLYARLPCDPERDFTPHSNLR</sequence>
<comment type="caution">
    <text evidence="2">The sequence shown here is derived from an EMBL/GenBank/DDBJ whole genome shotgun (WGS) entry which is preliminary data.</text>
</comment>
<evidence type="ECO:0000313" key="3">
    <source>
        <dbReference type="Proteomes" id="UP000600101"/>
    </source>
</evidence>
<reference evidence="2" key="1">
    <citation type="submission" date="2020-08" db="EMBL/GenBank/DDBJ databases">
        <authorList>
            <person name="Hu Y."/>
            <person name="Nguyen S.V."/>
            <person name="Li F."/>
            <person name="Fanning S."/>
        </authorList>
    </citation>
    <scope>NUCLEOTIDE SEQUENCE</scope>
    <source>
        <strain evidence="2">SYSU D8009</strain>
    </source>
</reference>
<dbReference type="Proteomes" id="UP000600101">
    <property type="component" value="Unassembled WGS sequence"/>
</dbReference>
<keyword evidence="3" id="KW-1185">Reference proteome</keyword>
<evidence type="ECO:0000313" key="2">
    <source>
        <dbReference type="EMBL" id="MBC4017616.1"/>
    </source>
</evidence>
<dbReference type="InterPro" id="IPR005064">
    <property type="entry name" value="BUG"/>
</dbReference>
<evidence type="ECO:0000256" key="1">
    <source>
        <dbReference type="ARBA" id="ARBA00006987"/>
    </source>
</evidence>
<dbReference type="Gene3D" id="3.40.190.150">
    <property type="entry name" value="Bordetella uptake gene, domain 1"/>
    <property type="match status" value="1"/>
</dbReference>
<dbReference type="AlphaFoldDB" id="A0A9X0R0S6"/>
<accession>A0A9X0R0S6</accession>
<dbReference type="EMBL" id="JACOMF010000031">
    <property type="protein sequence ID" value="MBC4017616.1"/>
    <property type="molecule type" value="Genomic_DNA"/>
</dbReference>
<name>A0A9X0R0S6_9PROT</name>
<dbReference type="InterPro" id="IPR042100">
    <property type="entry name" value="Bug_dom1"/>
</dbReference>
<dbReference type="RefSeq" id="WP_186772376.1">
    <property type="nucleotide sequence ID" value="NZ_JACOMF010000031.1"/>
</dbReference>
<gene>
    <name evidence="2" type="ORF">H7965_20100</name>
</gene>
<comment type="similarity">
    <text evidence="1">Belongs to the UPF0065 (bug) family.</text>
</comment>
<organism evidence="2 3">
    <name type="scientific">Siccirubricoccus deserti</name>
    <dbReference type="NCBI Taxonomy" id="2013562"/>
    <lineage>
        <taxon>Bacteria</taxon>
        <taxon>Pseudomonadati</taxon>
        <taxon>Pseudomonadota</taxon>
        <taxon>Alphaproteobacteria</taxon>
        <taxon>Acetobacterales</taxon>
        <taxon>Roseomonadaceae</taxon>
        <taxon>Siccirubricoccus</taxon>
    </lineage>
</organism>
<dbReference type="Pfam" id="PF03401">
    <property type="entry name" value="TctC"/>
    <property type="match status" value="1"/>
</dbReference>
<proteinExistence type="inferred from homology"/>